<evidence type="ECO:0000256" key="2">
    <source>
        <dbReference type="ARBA" id="ARBA00005988"/>
    </source>
</evidence>
<dbReference type="SUPFAM" id="SSF53187">
    <property type="entry name" value="Zn-dependent exopeptidases"/>
    <property type="match status" value="1"/>
</dbReference>
<dbReference type="PANTHER" id="PTHR11705:SF153">
    <property type="entry name" value="ZINC CARBOXYPEPTIDASE A 1-LIKE PROTEIN"/>
    <property type="match status" value="1"/>
</dbReference>
<evidence type="ECO:0000256" key="5">
    <source>
        <dbReference type="ARBA" id="ARBA00022723"/>
    </source>
</evidence>
<accession>U4UMT6</accession>
<keyword evidence="9" id="KW-0482">Metalloprotease</keyword>
<gene>
    <name evidence="15" type="ORF">D910_08801</name>
</gene>
<protein>
    <recommendedName>
        <fullName evidence="11">Zinc carboxypeptidase A 1</fullName>
    </recommendedName>
</protein>
<dbReference type="GO" id="GO:0006508">
    <property type="term" value="P:proteolysis"/>
    <property type="evidence" value="ECO:0007669"/>
    <property type="project" value="UniProtKB-KW"/>
</dbReference>
<dbReference type="InterPro" id="IPR057247">
    <property type="entry name" value="CARBOXYPEPT_ZN_2"/>
</dbReference>
<evidence type="ECO:0000256" key="13">
    <source>
        <dbReference type="SAM" id="SignalP"/>
    </source>
</evidence>
<comment type="caution">
    <text evidence="12">Lacks conserved residue(s) required for the propagation of feature annotation.</text>
</comment>
<dbReference type="SMART" id="SM00631">
    <property type="entry name" value="Zn_pept"/>
    <property type="match status" value="1"/>
</dbReference>
<keyword evidence="5" id="KW-0479">Metal-binding</keyword>
<dbReference type="PANTHER" id="PTHR11705">
    <property type="entry name" value="PROTEASE FAMILY M14 CARBOXYPEPTIDASE A,B"/>
    <property type="match status" value="1"/>
</dbReference>
<reference evidence="15 16" key="1">
    <citation type="journal article" date="2013" name="Genome Biol.">
        <title>Draft genome of the mountain pine beetle, Dendroctonus ponderosae Hopkins, a major forest pest.</title>
        <authorList>
            <person name="Keeling C.I."/>
            <person name="Yuen M.M."/>
            <person name="Liao N.Y."/>
            <person name="Docking T.R."/>
            <person name="Chan S.K."/>
            <person name="Taylor G.A."/>
            <person name="Palmquist D.L."/>
            <person name="Jackman S.D."/>
            <person name="Nguyen A."/>
            <person name="Li M."/>
            <person name="Henderson H."/>
            <person name="Janes J.K."/>
            <person name="Zhao Y."/>
            <person name="Pandoh P."/>
            <person name="Moore R."/>
            <person name="Sperling F.A."/>
            <person name="Huber D.P."/>
            <person name="Birol I."/>
            <person name="Jones S.J."/>
            <person name="Bohlmann J."/>
        </authorList>
    </citation>
    <scope>NUCLEOTIDE SEQUENCE</scope>
</reference>
<dbReference type="SUPFAM" id="SSF54897">
    <property type="entry name" value="Protease propeptides/inhibitors"/>
    <property type="match status" value="1"/>
</dbReference>
<keyword evidence="4" id="KW-0645">Protease</keyword>
<keyword evidence="6 13" id="KW-0732">Signal</keyword>
<evidence type="ECO:0000256" key="3">
    <source>
        <dbReference type="ARBA" id="ARBA00022645"/>
    </source>
</evidence>
<feature type="signal peptide" evidence="13">
    <location>
        <begin position="1"/>
        <end position="17"/>
    </location>
</feature>
<comment type="cofactor">
    <cofactor evidence="1">
        <name>Zn(2+)</name>
        <dbReference type="ChEBI" id="CHEBI:29105"/>
    </cofactor>
</comment>
<feature type="domain" description="Peptidase M14" evidence="14">
    <location>
        <begin position="185"/>
        <end position="323"/>
    </location>
</feature>
<dbReference type="Proteomes" id="UP000030742">
    <property type="component" value="Unassembled WGS sequence"/>
</dbReference>
<comment type="similarity">
    <text evidence="2 12">Belongs to the peptidase M14 family.</text>
</comment>
<evidence type="ECO:0000256" key="12">
    <source>
        <dbReference type="PROSITE-ProRule" id="PRU01379"/>
    </source>
</evidence>
<proteinExistence type="inferred from homology"/>
<name>U4UMT6_DENPD</name>
<keyword evidence="8" id="KW-0862">Zinc</keyword>
<evidence type="ECO:0000256" key="6">
    <source>
        <dbReference type="ARBA" id="ARBA00022729"/>
    </source>
</evidence>
<dbReference type="OrthoDB" id="3626597at2759"/>
<dbReference type="GO" id="GO:0008270">
    <property type="term" value="F:zinc ion binding"/>
    <property type="evidence" value="ECO:0007669"/>
    <property type="project" value="InterPro"/>
</dbReference>
<evidence type="ECO:0000256" key="11">
    <source>
        <dbReference type="ARBA" id="ARBA00069039"/>
    </source>
</evidence>
<keyword evidence="10" id="KW-1015">Disulfide bond</keyword>
<keyword evidence="3" id="KW-0121">Carboxypeptidase</keyword>
<dbReference type="FunFam" id="3.30.70.340:FF:000002">
    <property type="entry name" value="Carboxypeptidase A"/>
    <property type="match status" value="1"/>
</dbReference>
<dbReference type="PROSITE" id="PS00133">
    <property type="entry name" value="CARBOXYPEPT_ZN_2"/>
    <property type="match status" value="1"/>
</dbReference>
<evidence type="ECO:0000256" key="4">
    <source>
        <dbReference type="ARBA" id="ARBA00022670"/>
    </source>
</evidence>
<evidence type="ECO:0000256" key="1">
    <source>
        <dbReference type="ARBA" id="ARBA00001947"/>
    </source>
</evidence>
<dbReference type="InterPro" id="IPR036990">
    <property type="entry name" value="M14A-like_propep"/>
</dbReference>
<dbReference type="InterPro" id="IPR003146">
    <property type="entry name" value="M14A_act_pep"/>
</dbReference>
<dbReference type="Pfam" id="PF02244">
    <property type="entry name" value="Propep_M14"/>
    <property type="match status" value="1"/>
</dbReference>
<evidence type="ECO:0000256" key="9">
    <source>
        <dbReference type="ARBA" id="ARBA00023049"/>
    </source>
</evidence>
<keyword evidence="7" id="KW-0378">Hydrolase</keyword>
<evidence type="ECO:0000256" key="8">
    <source>
        <dbReference type="ARBA" id="ARBA00022833"/>
    </source>
</evidence>
<organism evidence="15 16">
    <name type="scientific">Dendroctonus ponderosae</name>
    <name type="common">Mountain pine beetle</name>
    <dbReference type="NCBI Taxonomy" id="77166"/>
    <lineage>
        <taxon>Eukaryota</taxon>
        <taxon>Metazoa</taxon>
        <taxon>Ecdysozoa</taxon>
        <taxon>Arthropoda</taxon>
        <taxon>Hexapoda</taxon>
        <taxon>Insecta</taxon>
        <taxon>Pterygota</taxon>
        <taxon>Neoptera</taxon>
        <taxon>Endopterygota</taxon>
        <taxon>Coleoptera</taxon>
        <taxon>Polyphaga</taxon>
        <taxon>Cucujiformia</taxon>
        <taxon>Curculionidae</taxon>
        <taxon>Scolytinae</taxon>
        <taxon>Dendroctonus</taxon>
    </lineage>
</organism>
<dbReference type="AlphaFoldDB" id="U4UMT6"/>
<dbReference type="Gene3D" id="3.30.70.340">
    <property type="entry name" value="Metallocarboxypeptidase-like"/>
    <property type="match status" value="1"/>
</dbReference>
<dbReference type="Gene3D" id="3.40.630.10">
    <property type="entry name" value="Zn peptidases"/>
    <property type="match status" value="2"/>
</dbReference>
<dbReference type="InterPro" id="IPR000834">
    <property type="entry name" value="Peptidase_M14"/>
</dbReference>
<evidence type="ECO:0000256" key="10">
    <source>
        <dbReference type="ARBA" id="ARBA00023157"/>
    </source>
</evidence>
<dbReference type="STRING" id="77166.U4UMT6"/>
<evidence type="ECO:0000313" key="15">
    <source>
        <dbReference type="EMBL" id="ERL91471.1"/>
    </source>
</evidence>
<dbReference type="GO" id="GO:0004181">
    <property type="term" value="F:metallocarboxypeptidase activity"/>
    <property type="evidence" value="ECO:0007669"/>
    <property type="project" value="InterPro"/>
</dbReference>
<dbReference type="EMBL" id="KB632287">
    <property type="protein sequence ID" value="ERL91471.1"/>
    <property type="molecule type" value="Genomic_DNA"/>
</dbReference>
<sequence length="323" mass="37338">MKLFFALLLAIAGSALAEKVSYKNYKVYKITPKNDQALQALRNLDEAVTEFSRFQFWESPSKLGRNATLMVAPEMQESMENMFEDLDIHSQVMIENVQDAINRESPRNARNIARIPVDWTDYNTLDEINEWLESLAVEFPDVITILKPGKSHLGRDIVGVKFDLTPNVEKEVVFMESNIHAREWQNRMWRKTRTRYNIFCYGADPNRNWAYQWMNGGSSQNPCSEIYAGPRAFSEPSVDVMKDFIASVAENMVAYIDFHSFSQMLLLPFGHTTDPLMNYDEMMEIAEVALEELRQVHGTEYVWGNIAETICKHILQKLHNNGY</sequence>
<evidence type="ECO:0000313" key="16">
    <source>
        <dbReference type="Proteomes" id="UP000030742"/>
    </source>
</evidence>
<feature type="chain" id="PRO_5004656716" description="Zinc carboxypeptidase A 1" evidence="13">
    <location>
        <begin position="18"/>
        <end position="323"/>
    </location>
</feature>
<dbReference type="GO" id="GO:0005615">
    <property type="term" value="C:extracellular space"/>
    <property type="evidence" value="ECO:0007669"/>
    <property type="project" value="TreeGrafter"/>
</dbReference>
<evidence type="ECO:0000259" key="14">
    <source>
        <dbReference type="PROSITE" id="PS52035"/>
    </source>
</evidence>
<evidence type="ECO:0000256" key="7">
    <source>
        <dbReference type="ARBA" id="ARBA00022801"/>
    </source>
</evidence>
<dbReference type="Pfam" id="PF00246">
    <property type="entry name" value="Peptidase_M14"/>
    <property type="match status" value="1"/>
</dbReference>
<dbReference type="PROSITE" id="PS52035">
    <property type="entry name" value="PEPTIDASE_M14"/>
    <property type="match status" value="1"/>
</dbReference>